<dbReference type="GO" id="GO:0055085">
    <property type="term" value="P:transmembrane transport"/>
    <property type="evidence" value="ECO:0007669"/>
    <property type="project" value="InterPro"/>
</dbReference>
<keyword evidence="4" id="KW-1185">Reference proteome</keyword>
<feature type="transmembrane region" description="Helical" evidence="1">
    <location>
        <begin position="15"/>
        <end position="34"/>
    </location>
</feature>
<dbReference type="InterPro" id="IPR037682">
    <property type="entry name" value="TonB_C"/>
</dbReference>
<evidence type="ECO:0000259" key="2">
    <source>
        <dbReference type="Pfam" id="PF03544"/>
    </source>
</evidence>
<evidence type="ECO:0000256" key="1">
    <source>
        <dbReference type="SAM" id="Phobius"/>
    </source>
</evidence>
<evidence type="ECO:0000313" key="4">
    <source>
        <dbReference type="Proteomes" id="UP000464657"/>
    </source>
</evidence>
<reference evidence="3 4" key="1">
    <citation type="journal article" date="2013" name="Int. J. Syst. Evol. Microbiol.">
        <title>Kordia antarctica sp. nov., isolated from Antarctic seawater.</title>
        <authorList>
            <person name="Baek K."/>
            <person name="Choi A."/>
            <person name="Kang I."/>
            <person name="Lee K."/>
            <person name="Cho J.C."/>
        </authorList>
    </citation>
    <scope>NUCLEOTIDE SEQUENCE [LARGE SCALE GENOMIC DNA]</scope>
    <source>
        <strain evidence="3 4">IMCC3317</strain>
    </source>
</reference>
<dbReference type="GO" id="GO:0098797">
    <property type="term" value="C:plasma membrane protein complex"/>
    <property type="evidence" value="ECO:0007669"/>
    <property type="project" value="TreeGrafter"/>
</dbReference>
<protein>
    <recommendedName>
        <fullName evidence="2">TonB C-terminal domain-containing protein</fullName>
    </recommendedName>
</protein>
<dbReference type="InterPro" id="IPR051045">
    <property type="entry name" value="TonB-dependent_transducer"/>
</dbReference>
<dbReference type="OrthoDB" id="1522859at2"/>
<organism evidence="3 4">
    <name type="scientific">Kordia antarctica</name>
    <dbReference type="NCBI Taxonomy" id="1218801"/>
    <lineage>
        <taxon>Bacteria</taxon>
        <taxon>Pseudomonadati</taxon>
        <taxon>Bacteroidota</taxon>
        <taxon>Flavobacteriia</taxon>
        <taxon>Flavobacteriales</taxon>
        <taxon>Flavobacteriaceae</taxon>
        <taxon>Kordia</taxon>
    </lineage>
</organism>
<dbReference type="EMBL" id="CP019288">
    <property type="protein sequence ID" value="QHI38178.1"/>
    <property type="molecule type" value="Genomic_DNA"/>
</dbReference>
<sequence>MEEKKNPDVDLRNNSLFYLALGFAFVTFFIWQGMEWTAYDEVAKEEAVTMIENEDEEMIMTQQLTQPPPPPPPPAPEIIEVVEDEEEVEETVIESTETTEEEVIQEVETVEIEEEEEIIEDVPFSVIEDAPIFPGCEKYSSKAERKKCMSEQVQKHVNKKFNTELAGDLDLTGVQKIFVVFKIDRQGNITDVRSRAPHPRLAQEAEKVIRSLPKMKPGKQRGKPVGVNYTLPIVFKVQD</sequence>
<dbReference type="Gene3D" id="3.30.1150.10">
    <property type="match status" value="1"/>
</dbReference>
<dbReference type="GO" id="GO:0031992">
    <property type="term" value="F:energy transducer activity"/>
    <property type="evidence" value="ECO:0007669"/>
    <property type="project" value="TreeGrafter"/>
</dbReference>
<dbReference type="PANTHER" id="PTHR33446:SF2">
    <property type="entry name" value="PROTEIN TONB"/>
    <property type="match status" value="1"/>
</dbReference>
<keyword evidence="1" id="KW-0812">Transmembrane</keyword>
<dbReference type="KEGG" id="kan:IMCC3317_35650"/>
<accession>A0A7L4ZN76</accession>
<gene>
    <name evidence="3" type="ORF">IMCC3317_35650</name>
</gene>
<name>A0A7L4ZN76_9FLAO</name>
<dbReference type="AlphaFoldDB" id="A0A7L4ZN76"/>
<keyword evidence="1" id="KW-1133">Transmembrane helix</keyword>
<dbReference type="Pfam" id="PF03544">
    <property type="entry name" value="TonB_C"/>
    <property type="match status" value="1"/>
</dbReference>
<dbReference type="PANTHER" id="PTHR33446">
    <property type="entry name" value="PROTEIN TONB-RELATED"/>
    <property type="match status" value="1"/>
</dbReference>
<dbReference type="RefSeq" id="WP_160130741.1">
    <property type="nucleotide sequence ID" value="NZ_CP019288.1"/>
</dbReference>
<evidence type="ECO:0000313" key="3">
    <source>
        <dbReference type="EMBL" id="QHI38178.1"/>
    </source>
</evidence>
<feature type="domain" description="TonB C-terminal" evidence="2">
    <location>
        <begin position="177"/>
        <end position="236"/>
    </location>
</feature>
<dbReference type="Proteomes" id="UP000464657">
    <property type="component" value="Chromosome"/>
</dbReference>
<proteinExistence type="predicted"/>
<keyword evidence="1" id="KW-0472">Membrane</keyword>
<dbReference type="SUPFAM" id="SSF74653">
    <property type="entry name" value="TolA/TonB C-terminal domain"/>
    <property type="match status" value="1"/>
</dbReference>